<evidence type="ECO:0000313" key="17">
    <source>
        <dbReference type="Proteomes" id="UP000019151"/>
    </source>
</evidence>
<dbReference type="GO" id="GO:0050660">
    <property type="term" value="F:flavin adenine dinucleotide binding"/>
    <property type="evidence" value="ECO:0007669"/>
    <property type="project" value="InterPro"/>
</dbReference>
<comment type="pathway">
    <text evidence="2 11">Amino-acid biosynthesis; L-valine biosynthesis; L-valine from pyruvate: step 1/4.</text>
</comment>
<dbReference type="InterPro" id="IPR012846">
    <property type="entry name" value="Acetolactate_synth_lsu"/>
</dbReference>
<dbReference type="GO" id="GO:0003984">
    <property type="term" value="F:acetolactate synthase activity"/>
    <property type="evidence" value="ECO:0007669"/>
    <property type="project" value="UniProtKB-EC"/>
</dbReference>
<dbReference type="SUPFAM" id="SSF52467">
    <property type="entry name" value="DHS-like NAD/FAD-binding domain"/>
    <property type="match status" value="1"/>
</dbReference>
<dbReference type="GO" id="GO:0009099">
    <property type="term" value="P:L-valine biosynthetic process"/>
    <property type="evidence" value="ECO:0007669"/>
    <property type="project" value="UniProtKB-UniPathway"/>
</dbReference>
<dbReference type="NCBIfam" id="TIGR00118">
    <property type="entry name" value="acolac_lg"/>
    <property type="match status" value="1"/>
</dbReference>
<evidence type="ECO:0000256" key="9">
    <source>
        <dbReference type="ARBA" id="ARBA00023052"/>
    </source>
</evidence>
<evidence type="ECO:0000259" key="14">
    <source>
        <dbReference type="Pfam" id="PF02775"/>
    </source>
</evidence>
<evidence type="ECO:0000256" key="10">
    <source>
        <dbReference type="ARBA" id="ARBA00023304"/>
    </source>
</evidence>
<dbReference type="InterPro" id="IPR000399">
    <property type="entry name" value="TPP-bd_CS"/>
</dbReference>
<protein>
    <recommendedName>
        <fullName evidence="4 11">Acetolactate synthase</fullName>
        <ecNumber evidence="4 11">2.2.1.6</ecNumber>
    </recommendedName>
</protein>
<dbReference type="Proteomes" id="UP000019151">
    <property type="component" value="Plasmid 1"/>
</dbReference>
<evidence type="ECO:0000256" key="6">
    <source>
        <dbReference type="ARBA" id="ARBA00022679"/>
    </source>
</evidence>
<comment type="cofactor">
    <cofactor evidence="11">
        <name>thiamine diphosphate</name>
        <dbReference type="ChEBI" id="CHEBI:58937"/>
    </cofactor>
    <text evidence="11">Binds 1 thiamine pyrophosphate per subunit.</text>
</comment>
<organism evidence="16 17">
    <name type="scientific">Gemmatirosa kalamazoonensis</name>
    <dbReference type="NCBI Taxonomy" id="861299"/>
    <lineage>
        <taxon>Bacteria</taxon>
        <taxon>Pseudomonadati</taxon>
        <taxon>Gemmatimonadota</taxon>
        <taxon>Gemmatimonadia</taxon>
        <taxon>Gemmatimonadales</taxon>
        <taxon>Gemmatimonadaceae</taxon>
        <taxon>Gemmatirosa</taxon>
    </lineage>
</organism>
<evidence type="ECO:0000259" key="15">
    <source>
        <dbReference type="Pfam" id="PF02776"/>
    </source>
</evidence>
<dbReference type="GO" id="GO:0009097">
    <property type="term" value="P:isoleucine biosynthetic process"/>
    <property type="evidence" value="ECO:0007669"/>
    <property type="project" value="UniProtKB-UniPathway"/>
</dbReference>
<dbReference type="HOGENOM" id="CLU_013748_1_3_0"/>
<dbReference type="Pfam" id="PF02775">
    <property type="entry name" value="TPP_enzyme_C"/>
    <property type="match status" value="1"/>
</dbReference>
<dbReference type="InterPro" id="IPR011766">
    <property type="entry name" value="TPP_enzyme_TPP-bd"/>
</dbReference>
<keyword evidence="5 11" id="KW-0028">Amino-acid biosynthesis</keyword>
<dbReference type="Pfam" id="PF02776">
    <property type="entry name" value="TPP_enzyme_N"/>
    <property type="match status" value="1"/>
</dbReference>
<dbReference type="InterPro" id="IPR029035">
    <property type="entry name" value="DHS-like_NAD/FAD-binding_dom"/>
</dbReference>
<evidence type="ECO:0000256" key="8">
    <source>
        <dbReference type="ARBA" id="ARBA00022842"/>
    </source>
</evidence>
<sequence length="595" mass="63584">MSADQTMTGAQILCEALVRQGVDVLFGIPGGAIMPFYHALPEYADRLHHVLCRHEQGAGHAAEGYARASGRVGVCVATSGPGATNLVTPIADAWMDSTPLVAITGQVPSALLGTDAFQETDITGITVPITKHSYLVRDARELPRVIAEAFHLASTGRPGPVLVDVTKDAQQARVIPDWEVALDLEGYEDHRAARPDLDAVRRGAELLARAERPLILAGNGVIQSGGTHELRALAERAGVPVITTLHGLGAFPHDHPLSLGMPGMHGWVHVNRAIQRCDVLLNVGSRFDDRVTGKVSAFAPHAKIVHVDVDPSEIGKLVRADVGIVGDAREVLCALLEALGSRDSGLGTRDSSPPSPESPVPSPDSRSAWLSEVHALRDEFEPRQAYRRRPDTHALQPHDVYAALNATLREGTCRVVTDVGQHQMWTAQLIDWGRPRTHITSGGAGTMGFAVPAALGAAMACPDETIWVVVGDGGFQMTNQELATIRQEGVTNVKIAIINNGFLGMVRQWQELFEGRRYSATPLSGPDFAQLARAYGVLGITVERPEQVDDALAEAAAHDGAVVIDFRVEREANVFPMVPAGRAIGEMLLDAGVPA</sequence>
<feature type="compositionally biased region" description="Pro residues" evidence="12">
    <location>
        <begin position="353"/>
        <end position="362"/>
    </location>
</feature>
<dbReference type="AlphaFoldDB" id="W0RMR4"/>
<comment type="similarity">
    <text evidence="3 11">Belongs to the TPP enzyme family.</text>
</comment>
<proteinExistence type="inferred from homology"/>
<evidence type="ECO:0000256" key="1">
    <source>
        <dbReference type="ARBA" id="ARBA00004974"/>
    </source>
</evidence>
<keyword evidence="8 11" id="KW-0460">Magnesium</keyword>
<evidence type="ECO:0000256" key="3">
    <source>
        <dbReference type="ARBA" id="ARBA00007812"/>
    </source>
</evidence>
<feature type="region of interest" description="Disordered" evidence="12">
    <location>
        <begin position="343"/>
        <end position="367"/>
    </location>
</feature>
<feature type="domain" description="Thiamine pyrophosphate enzyme TPP-binding" evidence="14">
    <location>
        <begin position="418"/>
        <end position="566"/>
    </location>
</feature>
<keyword evidence="16" id="KW-0614">Plasmid</keyword>
<evidence type="ECO:0000256" key="11">
    <source>
        <dbReference type="RuleBase" id="RU003591"/>
    </source>
</evidence>
<name>W0RMR4_9BACT</name>
<gene>
    <name evidence="16" type="ORF">J421_4799</name>
</gene>
<evidence type="ECO:0000256" key="4">
    <source>
        <dbReference type="ARBA" id="ARBA00013145"/>
    </source>
</evidence>
<dbReference type="Gene3D" id="3.40.50.970">
    <property type="match status" value="2"/>
</dbReference>
<dbReference type="FunFam" id="3.40.50.970:FF:000007">
    <property type="entry name" value="Acetolactate synthase"/>
    <property type="match status" value="1"/>
</dbReference>
<accession>W0RMR4</accession>
<comment type="pathway">
    <text evidence="1 11">Amino-acid biosynthesis; L-isoleucine biosynthesis; L-isoleucine from 2-oxobutanoate: step 1/4.</text>
</comment>
<evidence type="ECO:0000259" key="13">
    <source>
        <dbReference type="Pfam" id="PF00205"/>
    </source>
</evidence>
<evidence type="ECO:0000256" key="5">
    <source>
        <dbReference type="ARBA" id="ARBA00022605"/>
    </source>
</evidence>
<dbReference type="CDD" id="cd02015">
    <property type="entry name" value="TPP_AHAS"/>
    <property type="match status" value="1"/>
</dbReference>
<keyword evidence="10 11" id="KW-0100">Branched-chain amino acid biosynthesis</keyword>
<keyword evidence="6 11" id="KW-0808">Transferase</keyword>
<evidence type="ECO:0000256" key="2">
    <source>
        <dbReference type="ARBA" id="ARBA00005025"/>
    </source>
</evidence>
<dbReference type="Gene3D" id="3.40.50.1220">
    <property type="entry name" value="TPP-binding domain"/>
    <property type="match status" value="1"/>
</dbReference>
<keyword evidence="7 11" id="KW-0479">Metal-binding</keyword>
<evidence type="ECO:0000256" key="7">
    <source>
        <dbReference type="ARBA" id="ARBA00022723"/>
    </source>
</evidence>
<dbReference type="GO" id="GO:0005948">
    <property type="term" value="C:acetolactate synthase complex"/>
    <property type="evidence" value="ECO:0007669"/>
    <property type="project" value="TreeGrafter"/>
</dbReference>
<dbReference type="PANTHER" id="PTHR18968">
    <property type="entry name" value="THIAMINE PYROPHOSPHATE ENZYMES"/>
    <property type="match status" value="1"/>
</dbReference>
<dbReference type="OrthoDB" id="4494979at2"/>
<feature type="domain" description="Thiamine pyrophosphate enzyme central" evidence="13">
    <location>
        <begin position="202"/>
        <end position="335"/>
    </location>
</feature>
<dbReference type="Pfam" id="PF00205">
    <property type="entry name" value="TPP_enzyme_M"/>
    <property type="match status" value="1"/>
</dbReference>
<dbReference type="InterPro" id="IPR039368">
    <property type="entry name" value="AHAS_TPP"/>
</dbReference>
<dbReference type="RefSeq" id="WP_025413679.1">
    <property type="nucleotide sequence ID" value="NZ_CP007129.1"/>
</dbReference>
<evidence type="ECO:0000256" key="12">
    <source>
        <dbReference type="SAM" id="MobiDB-lite"/>
    </source>
</evidence>
<dbReference type="PANTHER" id="PTHR18968:SF13">
    <property type="entry name" value="ACETOLACTATE SYNTHASE CATALYTIC SUBUNIT, MITOCHONDRIAL"/>
    <property type="match status" value="1"/>
</dbReference>
<dbReference type="KEGG" id="gba:J421_4799"/>
<comment type="cofactor">
    <cofactor evidence="11">
        <name>Mg(2+)</name>
        <dbReference type="ChEBI" id="CHEBI:18420"/>
    </cofactor>
    <text evidence="11">Binds 1 Mg(2+) ion per subunit.</text>
</comment>
<dbReference type="InParanoid" id="W0RMR4"/>
<dbReference type="GO" id="GO:0030976">
    <property type="term" value="F:thiamine pyrophosphate binding"/>
    <property type="evidence" value="ECO:0007669"/>
    <property type="project" value="UniProtKB-UniRule"/>
</dbReference>
<dbReference type="SUPFAM" id="SSF52518">
    <property type="entry name" value="Thiamin diphosphate-binding fold (THDP-binding)"/>
    <property type="match status" value="2"/>
</dbReference>
<keyword evidence="17" id="KW-1185">Reference proteome</keyword>
<dbReference type="InterPro" id="IPR012001">
    <property type="entry name" value="Thiamin_PyroP_enz_TPP-bd_dom"/>
</dbReference>
<dbReference type="EC" id="2.2.1.6" evidence="4 11"/>
<dbReference type="PROSITE" id="PS00187">
    <property type="entry name" value="TPP_ENZYMES"/>
    <property type="match status" value="1"/>
</dbReference>
<dbReference type="GO" id="GO:0000287">
    <property type="term" value="F:magnesium ion binding"/>
    <property type="evidence" value="ECO:0007669"/>
    <property type="project" value="UniProtKB-UniRule"/>
</dbReference>
<dbReference type="CDD" id="cd07035">
    <property type="entry name" value="TPP_PYR_POX_like"/>
    <property type="match status" value="1"/>
</dbReference>
<feature type="domain" description="Thiamine pyrophosphate enzyme N-terminal TPP-binding" evidence="15">
    <location>
        <begin position="7"/>
        <end position="123"/>
    </location>
</feature>
<dbReference type="UniPathway" id="UPA00047">
    <property type="reaction ID" value="UER00055"/>
</dbReference>
<keyword evidence="9 11" id="KW-0786">Thiamine pyrophosphate</keyword>
<reference evidence="16 17" key="1">
    <citation type="journal article" date="2014" name="Genome Announc.">
        <title>Genome Sequence and Methylome of Soil Bacterium Gemmatirosa kalamazoonensis KBS708T, a Member of the Rarely Cultivated Gemmatimonadetes Phylum.</title>
        <authorList>
            <person name="Debruyn J.M."/>
            <person name="Radosevich M."/>
            <person name="Wommack K.E."/>
            <person name="Polson S.W."/>
            <person name="Hauser L.J."/>
            <person name="Fawaz M.N."/>
            <person name="Korlach J."/>
            <person name="Tsai Y.C."/>
        </authorList>
    </citation>
    <scope>NUCLEOTIDE SEQUENCE [LARGE SCALE GENOMIC DNA]</scope>
    <source>
        <strain evidence="16 17">KBS708</strain>
        <plasmid evidence="17">Plasmid 1</plasmid>
    </source>
</reference>
<dbReference type="InterPro" id="IPR012000">
    <property type="entry name" value="Thiamin_PyroP_enz_cen_dom"/>
</dbReference>
<dbReference type="UniPathway" id="UPA00049">
    <property type="reaction ID" value="UER00059"/>
</dbReference>
<dbReference type="PATRIC" id="fig|861299.3.peg.4850"/>
<dbReference type="InterPro" id="IPR045229">
    <property type="entry name" value="TPP_enz"/>
</dbReference>
<dbReference type="FunFam" id="3.40.50.1220:FF:000008">
    <property type="entry name" value="Acetolactate synthase"/>
    <property type="match status" value="1"/>
</dbReference>
<geneLocation type="plasmid" evidence="16 17">
    <name>1</name>
</geneLocation>
<comment type="catalytic activity">
    <reaction evidence="11">
        <text>2 pyruvate + H(+) = (2S)-2-acetolactate + CO2</text>
        <dbReference type="Rhea" id="RHEA:25249"/>
        <dbReference type="ChEBI" id="CHEBI:15361"/>
        <dbReference type="ChEBI" id="CHEBI:15378"/>
        <dbReference type="ChEBI" id="CHEBI:16526"/>
        <dbReference type="ChEBI" id="CHEBI:58476"/>
        <dbReference type="EC" id="2.2.1.6"/>
    </reaction>
</comment>
<dbReference type="InterPro" id="IPR029061">
    <property type="entry name" value="THDP-binding"/>
</dbReference>
<evidence type="ECO:0000313" key="16">
    <source>
        <dbReference type="EMBL" id="AHG92334.1"/>
    </source>
</evidence>
<dbReference type="FunCoup" id="W0RMR4">
    <property type="interactions" value="554"/>
</dbReference>
<dbReference type="EMBL" id="CP007129">
    <property type="protein sequence ID" value="AHG92334.1"/>
    <property type="molecule type" value="Genomic_DNA"/>
</dbReference>